<sequence length="75" mass="8984">MPRFFSKRDLHFQFFENQSCLELTSIPYFADHSEETFKLVLVSGAQISEKPLRPLLIERFHSNTYPTIAMRNEWF</sequence>
<dbReference type="AlphaFoldDB" id="A0A1H5TIL2"/>
<dbReference type="OrthoDB" id="9764422at2"/>
<dbReference type="RefSeq" id="WP_103923495.1">
    <property type="nucleotide sequence ID" value="NZ_FNVR01000003.1"/>
</dbReference>
<gene>
    <name evidence="1" type="ORF">SAMN03080598_00781</name>
</gene>
<dbReference type="Proteomes" id="UP000236736">
    <property type="component" value="Unassembled WGS sequence"/>
</dbReference>
<evidence type="ECO:0000313" key="1">
    <source>
        <dbReference type="EMBL" id="SEF62649.1"/>
    </source>
</evidence>
<accession>A0A1H5TIL2</accession>
<protein>
    <submittedName>
        <fullName evidence="1">Butyryl-CoA dehydrogenase</fullName>
    </submittedName>
</protein>
<organism evidence="1 2">
    <name type="scientific">Algoriphagus boritolerans DSM 17298 = JCM 18970</name>
    <dbReference type="NCBI Taxonomy" id="1120964"/>
    <lineage>
        <taxon>Bacteria</taxon>
        <taxon>Pseudomonadati</taxon>
        <taxon>Bacteroidota</taxon>
        <taxon>Cytophagia</taxon>
        <taxon>Cytophagales</taxon>
        <taxon>Cyclobacteriaceae</taxon>
        <taxon>Algoriphagus</taxon>
    </lineage>
</organism>
<proteinExistence type="predicted"/>
<dbReference type="EMBL" id="FNVR01000003">
    <property type="protein sequence ID" value="SEF62649.1"/>
    <property type="molecule type" value="Genomic_DNA"/>
</dbReference>
<keyword evidence="2" id="KW-1185">Reference proteome</keyword>
<evidence type="ECO:0000313" key="2">
    <source>
        <dbReference type="Proteomes" id="UP000236736"/>
    </source>
</evidence>
<reference evidence="2" key="1">
    <citation type="submission" date="2016-10" db="EMBL/GenBank/DDBJ databases">
        <authorList>
            <person name="Varghese N."/>
            <person name="Submissions S."/>
        </authorList>
    </citation>
    <scope>NUCLEOTIDE SEQUENCE [LARGE SCALE GENOMIC DNA]</scope>
    <source>
        <strain evidence="2">DSM 17298</strain>
    </source>
</reference>
<name>A0A1H5TIL2_9BACT</name>